<comment type="caution">
    <text evidence="2">The sequence shown here is derived from an EMBL/GenBank/DDBJ whole genome shotgun (WGS) entry which is preliminary data.</text>
</comment>
<protein>
    <recommendedName>
        <fullName evidence="4">Fungal-type protein kinase domain-containing protein</fullName>
    </recommendedName>
</protein>
<feature type="region of interest" description="Disordered" evidence="1">
    <location>
        <begin position="209"/>
        <end position="234"/>
    </location>
</feature>
<sequence length="444" mass="50775">MERTCNQEELAAQNSPDTQESDPDADAVLNDSALEDLESYQHRQEFTTLDLLFDFPEPVTRSIPSGRGVAQWGPDYIPVSRKHISAWDDFTEKNINLMFHDFLLGREYRFQSTDLSLAYLRTRATLDDGPYTLRHVAQISTWFTCDIWPVVDLAIGKSAEELQERVNSGNVLQVAGGQERVDIPITKGNRTRVTRPKWIVYYEAAQDGESEEKQAPGEGPLQQPRRRWRPPPRRRPIVPCDFEEHMRFDPAELADPARMSQRVYAALGKTLMHCVHAKTRYAFVVSGDEVTLLRFYLVGGRREKYGVHYIVLPWAKMEGRVFAWKGIWALVMLSLNDQHRPIASEDETRDLNDWARFEEKGQTVWANHISKIVVADGEEASDFHVVDAPREEFAAQLAQYSEGQIAGSLTATCQTVERKNGVTYRIATAPLERNALEARKRKWP</sequence>
<organism evidence="2 3">
    <name type="scientific">Apiospora marii</name>
    <dbReference type="NCBI Taxonomy" id="335849"/>
    <lineage>
        <taxon>Eukaryota</taxon>
        <taxon>Fungi</taxon>
        <taxon>Dikarya</taxon>
        <taxon>Ascomycota</taxon>
        <taxon>Pezizomycotina</taxon>
        <taxon>Sordariomycetes</taxon>
        <taxon>Xylariomycetidae</taxon>
        <taxon>Amphisphaeriales</taxon>
        <taxon>Apiosporaceae</taxon>
        <taxon>Apiospora</taxon>
    </lineage>
</organism>
<feature type="region of interest" description="Disordered" evidence="1">
    <location>
        <begin position="1"/>
        <end position="25"/>
    </location>
</feature>
<evidence type="ECO:0008006" key="4">
    <source>
        <dbReference type="Google" id="ProtNLM"/>
    </source>
</evidence>
<keyword evidence="3" id="KW-1185">Reference proteome</keyword>
<feature type="compositionally biased region" description="Basic residues" evidence="1">
    <location>
        <begin position="224"/>
        <end position="234"/>
    </location>
</feature>
<gene>
    <name evidence="2" type="ORF">PG991_010873</name>
</gene>
<reference evidence="2 3" key="1">
    <citation type="submission" date="2023-01" db="EMBL/GenBank/DDBJ databases">
        <title>Analysis of 21 Apiospora genomes using comparative genomics revels a genus with tremendous synthesis potential of carbohydrate active enzymes and secondary metabolites.</title>
        <authorList>
            <person name="Sorensen T."/>
        </authorList>
    </citation>
    <scope>NUCLEOTIDE SEQUENCE [LARGE SCALE GENOMIC DNA]</scope>
    <source>
        <strain evidence="2 3">CBS 20057</strain>
    </source>
</reference>
<name>A0ABR1RCH7_9PEZI</name>
<dbReference type="Proteomes" id="UP001396898">
    <property type="component" value="Unassembled WGS sequence"/>
</dbReference>
<evidence type="ECO:0000256" key="1">
    <source>
        <dbReference type="SAM" id="MobiDB-lite"/>
    </source>
</evidence>
<dbReference type="EMBL" id="JAQQWI010000016">
    <property type="protein sequence ID" value="KAK8008322.1"/>
    <property type="molecule type" value="Genomic_DNA"/>
</dbReference>
<evidence type="ECO:0000313" key="2">
    <source>
        <dbReference type="EMBL" id="KAK8008322.1"/>
    </source>
</evidence>
<evidence type="ECO:0000313" key="3">
    <source>
        <dbReference type="Proteomes" id="UP001396898"/>
    </source>
</evidence>
<accession>A0ABR1RCH7</accession>
<proteinExistence type="predicted"/>